<dbReference type="Pfam" id="PF13349">
    <property type="entry name" value="DUF4097"/>
    <property type="match status" value="1"/>
</dbReference>
<proteinExistence type="predicted"/>
<keyword evidence="3" id="KW-1185">Reference proteome</keyword>
<protein>
    <submittedName>
        <fullName evidence="2">Putative adhesin</fullName>
    </submittedName>
</protein>
<feature type="domain" description="DUF4097" evidence="1">
    <location>
        <begin position="19"/>
        <end position="210"/>
    </location>
</feature>
<dbReference type="EMBL" id="LT598496">
    <property type="protein sequence ID" value="SBV25203.1"/>
    <property type="molecule type" value="Genomic_DNA"/>
</dbReference>
<dbReference type="RefSeq" id="WP_091588486.1">
    <property type="nucleotide sequence ID" value="NZ_JBHRWG010000002.1"/>
</dbReference>
<dbReference type="STRING" id="307121.GA0070620_0673"/>
<sequence>MPSFDTPNPISASVELVAGDVRIIAGARADTVVHVRPADESDERDVRAAAQTRVEYASGHLLVRGPRQPTFGIFGKTGSVEVTVDLPAGSDVDGKLGVGAVNCSGALADCRLKTGAGDLQVEDTRTLRLNTGFGAAVAENVTGDAEITTGSGKISVRAVGGEAVLKNSNGDTWIGDAGGELRVRSANGHIVAEHAGASVTANTANGDIRIGEVVRGSATLRTAAGRVEVGIRRGTAARLDLHTHFGKVRNDLDAATGPADTDEKTEVLARTAFGDIVIHRA</sequence>
<dbReference type="Proteomes" id="UP000199393">
    <property type="component" value="Chromosome I"/>
</dbReference>
<dbReference type="InterPro" id="IPR025164">
    <property type="entry name" value="Toastrack_DUF4097"/>
</dbReference>
<gene>
    <name evidence="2" type="ORF">GA0070620_0673</name>
</gene>
<dbReference type="AlphaFoldDB" id="A0A1C3MY04"/>
<evidence type="ECO:0000313" key="3">
    <source>
        <dbReference type="Proteomes" id="UP000199393"/>
    </source>
</evidence>
<name>A0A1C3MY04_9ACTN</name>
<evidence type="ECO:0000313" key="2">
    <source>
        <dbReference type="EMBL" id="SBV25203.1"/>
    </source>
</evidence>
<dbReference type="OrthoDB" id="3252095at2"/>
<evidence type="ECO:0000259" key="1">
    <source>
        <dbReference type="Pfam" id="PF13349"/>
    </source>
</evidence>
<accession>A0A1C3MY04</accession>
<organism evidence="2 3">
    <name type="scientific">Micromonospora krabiensis</name>
    <dbReference type="NCBI Taxonomy" id="307121"/>
    <lineage>
        <taxon>Bacteria</taxon>
        <taxon>Bacillati</taxon>
        <taxon>Actinomycetota</taxon>
        <taxon>Actinomycetes</taxon>
        <taxon>Micromonosporales</taxon>
        <taxon>Micromonosporaceae</taxon>
        <taxon>Micromonospora</taxon>
    </lineage>
</organism>
<reference evidence="3" key="1">
    <citation type="submission" date="2016-06" db="EMBL/GenBank/DDBJ databases">
        <authorList>
            <person name="Varghese N."/>
        </authorList>
    </citation>
    <scope>NUCLEOTIDE SEQUENCE [LARGE SCALE GENOMIC DNA]</scope>
    <source>
        <strain evidence="3">DSM 45344</strain>
    </source>
</reference>